<gene>
    <name evidence="2" type="ORF">Pma05_83410</name>
</gene>
<keyword evidence="3" id="KW-1185">Reference proteome</keyword>
<evidence type="ECO:0000313" key="3">
    <source>
        <dbReference type="Proteomes" id="UP000621500"/>
    </source>
</evidence>
<reference evidence="2 3" key="1">
    <citation type="submission" date="2021-01" db="EMBL/GenBank/DDBJ databases">
        <title>Whole genome shotgun sequence of Plantactinospora mayteni NBRC 109088.</title>
        <authorList>
            <person name="Komaki H."/>
            <person name="Tamura T."/>
        </authorList>
    </citation>
    <scope>NUCLEOTIDE SEQUENCE [LARGE SCALE GENOMIC DNA]</scope>
    <source>
        <strain evidence="2 3">NBRC 109088</strain>
    </source>
</reference>
<dbReference type="EMBL" id="BONX01000084">
    <property type="protein sequence ID" value="GIH01769.1"/>
    <property type="molecule type" value="Genomic_DNA"/>
</dbReference>
<comment type="caution">
    <text evidence="2">The sequence shown here is derived from an EMBL/GenBank/DDBJ whole genome shotgun (WGS) entry which is preliminary data.</text>
</comment>
<evidence type="ECO:0000313" key="2">
    <source>
        <dbReference type="EMBL" id="GIH01769.1"/>
    </source>
</evidence>
<accession>A0ABQ4F4D1</accession>
<keyword evidence="1" id="KW-0472">Membrane</keyword>
<organism evidence="2 3">
    <name type="scientific">Plantactinospora mayteni</name>
    <dbReference type="NCBI Taxonomy" id="566021"/>
    <lineage>
        <taxon>Bacteria</taxon>
        <taxon>Bacillati</taxon>
        <taxon>Actinomycetota</taxon>
        <taxon>Actinomycetes</taxon>
        <taxon>Micromonosporales</taxon>
        <taxon>Micromonosporaceae</taxon>
        <taxon>Plantactinospora</taxon>
    </lineage>
</organism>
<dbReference type="RefSeq" id="WP_203862989.1">
    <property type="nucleotide sequence ID" value="NZ_BAAAZQ010000050.1"/>
</dbReference>
<dbReference type="Proteomes" id="UP000621500">
    <property type="component" value="Unassembled WGS sequence"/>
</dbReference>
<proteinExistence type="predicted"/>
<evidence type="ECO:0000256" key="1">
    <source>
        <dbReference type="SAM" id="Phobius"/>
    </source>
</evidence>
<keyword evidence="1" id="KW-0812">Transmembrane</keyword>
<name>A0ABQ4F4D1_9ACTN</name>
<keyword evidence="1" id="KW-1133">Transmembrane helix</keyword>
<protein>
    <submittedName>
        <fullName evidence="2">Uncharacterized protein</fullName>
    </submittedName>
</protein>
<feature type="transmembrane region" description="Helical" evidence="1">
    <location>
        <begin position="41"/>
        <end position="60"/>
    </location>
</feature>
<sequence length="183" mass="19739">MTAPKRTFGDIAANSAVTLDTGSQPHPAGPGSQRRHIHRTWLMIVTAVLATVAGIAVTAAPAQAAYPRTFFGAYDNYTKAEGTFVWYNRSVQVGGGVWGAPAQGECAAVVFTAYDQHDRQVARAARPGDNVYQCGGDRYGYGFTLDASNVVGGIRKIEINLYTWIRNSGLVFLADVKVYHRPS</sequence>